<protein>
    <submittedName>
        <fullName evidence="2">Small nuclear ribonucleoprotein E2</fullName>
    </submittedName>
</protein>
<accession>A0A060DAA9</accession>
<evidence type="ECO:0000259" key="1">
    <source>
        <dbReference type="Pfam" id="PF01423"/>
    </source>
</evidence>
<keyword evidence="2" id="KW-0687">Ribonucleoprotein</keyword>
<dbReference type="EMBL" id="CP006627">
    <property type="protein sequence ID" value="AIB09642.1"/>
    <property type="molecule type" value="Genomic_DNA"/>
</dbReference>
<gene>
    <name evidence="2" type="primary">snRNPE-2</name>
    <name evidence="2" type="ORF">M951_chr1163</name>
</gene>
<dbReference type="InterPro" id="IPR001163">
    <property type="entry name" value="Sm_dom_euk/arc"/>
</dbReference>
<feature type="domain" description="Sm" evidence="1">
    <location>
        <begin position="13"/>
        <end position="49"/>
    </location>
</feature>
<keyword evidence="2" id="KW-0542">Nucleomorph</keyword>
<organism evidence="2 3">
    <name type="scientific">Lotharella oceanica</name>
    <dbReference type="NCBI Taxonomy" id="641309"/>
    <lineage>
        <taxon>Eukaryota</taxon>
        <taxon>Sar</taxon>
        <taxon>Rhizaria</taxon>
        <taxon>Cercozoa</taxon>
        <taxon>Chlorarachniophyceae</taxon>
        <taxon>Lotharella</taxon>
    </lineage>
</organism>
<dbReference type="AlphaFoldDB" id="A0A060DAA9"/>
<dbReference type="GO" id="GO:1990904">
    <property type="term" value="C:ribonucleoprotein complex"/>
    <property type="evidence" value="ECO:0007669"/>
    <property type="project" value="UniProtKB-KW"/>
</dbReference>
<dbReference type="Proteomes" id="UP000243670">
    <property type="component" value="Nucleomorph 1"/>
</dbReference>
<geneLocation type="nucleomorph" evidence="2"/>
<dbReference type="SUPFAM" id="SSF50182">
    <property type="entry name" value="Sm-like ribonucleoproteins"/>
    <property type="match status" value="1"/>
</dbReference>
<dbReference type="InterPro" id="IPR010920">
    <property type="entry name" value="LSM_dom_sf"/>
</dbReference>
<evidence type="ECO:0000313" key="3">
    <source>
        <dbReference type="Proteomes" id="UP000243670"/>
    </source>
</evidence>
<dbReference type="Pfam" id="PF01423">
    <property type="entry name" value="LSM"/>
    <property type="match status" value="1"/>
</dbReference>
<name>A0A060DAA9_9EUKA</name>
<evidence type="ECO:0000313" key="2">
    <source>
        <dbReference type="EMBL" id="AIB09642.1"/>
    </source>
</evidence>
<proteinExistence type="predicted"/>
<dbReference type="Gene3D" id="2.30.30.100">
    <property type="match status" value="1"/>
</dbReference>
<sequence length="87" mass="10354">MIIDKVMFIMYMAVIKNKKIIVISEKKSIFIGHLIGFDEYMNLVLYDGKFKDTNLKKYISFDYIIITDEIIKIHVMSKNSSKKIMYF</sequence>
<reference evidence="2 3" key="1">
    <citation type="journal article" date="2014" name="BMC Genomics">
        <title>Nucleomorph and plastid genome sequences of the chlorarachniophyte Lotharella oceanica: convergent reductive evolution and frequent recombination in nucleomorph-bearing algae.</title>
        <authorList>
            <person name="Tanifuji G."/>
            <person name="Onodera N.T."/>
            <person name="Brown M.W."/>
            <person name="Curtis B.A."/>
            <person name="Roger A.J."/>
            <person name="Ka-Shu Wong G."/>
            <person name="Melkonian M."/>
            <person name="Archibald J.M."/>
        </authorList>
    </citation>
    <scope>NUCLEOTIDE SEQUENCE [LARGE SCALE GENOMIC DNA]</scope>
    <source>
        <strain evidence="2 3">CCMP622</strain>
    </source>
</reference>